<dbReference type="PROSITE" id="PS01031">
    <property type="entry name" value="SHSP"/>
    <property type="match status" value="1"/>
</dbReference>
<dbReference type="InterPro" id="IPR008978">
    <property type="entry name" value="HSP20-like_chaperone"/>
</dbReference>
<feature type="domain" description="SHSP" evidence="4">
    <location>
        <begin position="131"/>
        <end position="242"/>
    </location>
</feature>
<dbReference type="GO" id="GO:0005634">
    <property type="term" value="C:nucleus"/>
    <property type="evidence" value="ECO:0007669"/>
    <property type="project" value="TreeGrafter"/>
</dbReference>
<accession>A0A8R1XMG2</accession>
<evidence type="ECO:0000313" key="5">
    <source>
        <dbReference type="EnsemblMetazoa" id="OVOC12045.1"/>
    </source>
</evidence>
<feature type="region of interest" description="Disordered" evidence="3">
    <location>
        <begin position="260"/>
        <end position="324"/>
    </location>
</feature>
<dbReference type="Proteomes" id="UP000024404">
    <property type="component" value="Unassembled WGS sequence"/>
</dbReference>
<reference evidence="5" key="2">
    <citation type="submission" date="2022-06" db="UniProtKB">
        <authorList>
            <consortium name="EnsemblMetazoa"/>
        </authorList>
    </citation>
    <scope>IDENTIFICATION</scope>
</reference>
<keyword evidence="6" id="KW-1185">Reference proteome</keyword>
<dbReference type="InterPro" id="IPR001436">
    <property type="entry name" value="Alpha-crystallin/sHSP_animal"/>
</dbReference>
<reference evidence="6" key="1">
    <citation type="submission" date="2013-10" db="EMBL/GenBank/DDBJ databases">
        <title>Genome sequencing of Onchocerca volvulus.</title>
        <authorList>
            <person name="Cotton J."/>
            <person name="Tsai J."/>
            <person name="Stanley E."/>
            <person name="Tracey A."/>
            <person name="Holroyd N."/>
            <person name="Lustigman S."/>
            <person name="Berriman M."/>
        </authorList>
    </citation>
    <scope>NUCLEOTIDE SEQUENCE</scope>
</reference>
<dbReference type="InterPro" id="IPR002068">
    <property type="entry name" value="A-crystallin/Hsp20_dom"/>
</dbReference>
<dbReference type="GO" id="GO:0036498">
    <property type="term" value="P:IRE1-mediated unfolded protein response"/>
    <property type="evidence" value="ECO:0007669"/>
    <property type="project" value="TreeGrafter"/>
</dbReference>
<dbReference type="Gene3D" id="2.60.40.790">
    <property type="match status" value="1"/>
</dbReference>
<dbReference type="GO" id="GO:0051082">
    <property type="term" value="F:unfolded protein binding"/>
    <property type="evidence" value="ECO:0007669"/>
    <property type="project" value="TreeGrafter"/>
</dbReference>
<feature type="compositionally biased region" description="Low complexity" evidence="3">
    <location>
        <begin position="17"/>
        <end position="36"/>
    </location>
</feature>
<feature type="region of interest" description="Disordered" evidence="3">
    <location>
        <begin position="13"/>
        <end position="86"/>
    </location>
</feature>
<evidence type="ECO:0000259" key="4">
    <source>
        <dbReference type="PROSITE" id="PS01031"/>
    </source>
</evidence>
<organism evidence="5 6">
    <name type="scientific">Onchocerca volvulus</name>
    <dbReference type="NCBI Taxonomy" id="6282"/>
    <lineage>
        <taxon>Eukaryota</taxon>
        <taxon>Metazoa</taxon>
        <taxon>Ecdysozoa</taxon>
        <taxon>Nematoda</taxon>
        <taxon>Chromadorea</taxon>
        <taxon>Rhabditida</taxon>
        <taxon>Spirurina</taxon>
        <taxon>Spiruromorpha</taxon>
        <taxon>Filarioidea</taxon>
        <taxon>Onchocercidae</taxon>
        <taxon>Onchocerca</taxon>
    </lineage>
</organism>
<dbReference type="PANTHER" id="PTHR45640">
    <property type="entry name" value="HEAT SHOCK PROTEIN HSP-12.2-RELATED"/>
    <property type="match status" value="1"/>
</dbReference>
<proteinExistence type="inferred from homology"/>
<dbReference type="SUPFAM" id="SSF49764">
    <property type="entry name" value="HSP20-like chaperones"/>
    <property type="match status" value="1"/>
</dbReference>
<dbReference type="EnsemblMetazoa" id="OVOC12045.1">
    <property type="protein sequence ID" value="OVOC12045.1"/>
    <property type="gene ID" value="WBGene00248854"/>
</dbReference>
<dbReference type="GO" id="GO:0005737">
    <property type="term" value="C:cytoplasm"/>
    <property type="evidence" value="ECO:0007669"/>
    <property type="project" value="TreeGrafter"/>
</dbReference>
<name>A0A8R1XMG2_ONCVO</name>
<comment type="similarity">
    <text evidence="1 2">Belongs to the small heat shock protein (HSP20) family.</text>
</comment>
<evidence type="ECO:0000256" key="2">
    <source>
        <dbReference type="RuleBase" id="RU003616"/>
    </source>
</evidence>
<feature type="compositionally biased region" description="Basic and acidic residues" evidence="3">
    <location>
        <begin position="291"/>
        <end position="324"/>
    </location>
</feature>
<dbReference type="Pfam" id="PF00011">
    <property type="entry name" value="HSP20"/>
    <property type="match status" value="1"/>
</dbReference>
<evidence type="ECO:0000256" key="3">
    <source>
        <dbReference type="SAM" id="MobiDB-lite"/>
    </source>
</evidence>
<dbReference type="CDD" id="cd06526">
    <property type="entry name" value="metazoan_ACD"/>
    <property type="match status" value="1"/>
</dbReference>
<dbReference type="PANTHER" id="PTHR45640:SF32">
    <property type="entry name" value="STRESS-INDUCED PROTEIN 1"/>
    <property type="match status" value="1"/>
</dbReference>
<sequence>MVWQTFTYFKNANSDENLTSPSSQSSLSSSSMPNTSDTINQNKSSSSSSSKRSPSPRPPPRFHRPTSKSSAQSDFHNNDNNNTSDYAKTFHNDLPFSITPAGRFFTHFFDETMQYFNYPMHNIAWSEEPPTINAYYGNSINEKIIDNDEKFAIEIDLSDFLAGELLINYNEEERELSIEGHQKGRNGRVGSTERNFERKFDIPSDVHDGSLAAYLVPSGLLTVQAFKKGIKQPIRRIPIQEVADVPNSVEKNAAKVPTFETSKNTTNKNTGPPVPPKPNKVSKQKPSTIEEVSKEAEKIPEVRKLKKDDEKQLNFDQKPKPTKESVVKREYLNIFC</sequence>
<evidence type="ECO:0000313" key="6">
    <source>
        <dbReference type="Proteomes" id="UP000024404"/>
    </source>
</evidence>
<feature type="compositionally biased region" description="Low complexity" evidence="3">
    <location>
        <begin position="43"/>
        <end position="53"/>
    </location>
</feature>
<dbReference type="OMA" id="MQYFNYP"/>
<protein>
    <submittedName>
        <fullName evidence="5">SHSP domain-containing protein</fullName>
    </submittedName>
</protein>
<dbReference type="GO" id="GO:0009408">
    <property type="term" value="P:response to heat"/>
    <property type="evidence" value="ECO:0007669"/>
    <property type="project" value="TreeGrafter"/>
</dbReference>
<evidence type="ECO:0000256" key="1">
    <source>
        <dbReference type="PROSITE-ProRule" id="PRU00285"/>
    </source>
</evidence>
<dbReference type="AlphaFoldDB" id="A0A8R1XMG2"/>
<dbReference type="EMBL" id="CMVM020000391">
    <property type="status" value="NOT_ANNOTATED_CDS"/>
    <property type="molecule type" value="Genomic_DNA"/>
</dbReference>
<feature type="compositionally biased region" description="Low complexity" evidence="3">
    <location>
        <begin position="261"/>
        <end position="271"/>
    </location>
</feature>
<dbReference type="GO" id="GO:0042026">
    <property type="term" value="P:protein refolding"/>
    <property type="evidence" value="ECO:0007669"/>
    <property type="project" value="TreeGrafter"/>
</dbReference>
<feature type="compositionally biased region" description="Polar residues" evidence="3">
    <location>
        <begin position="67"/>
        <end position="86"/>
    </location>
</feature>